<evidence type="ECO:0000313" key="3">
    <source>
        <dbReference type="EMBL" id="RCG22438.1"/>
    </source>
</evidence>
<protein>
    <recommendedName>
        <fullName evidence="5">DUF5666 domain-containing protein</fullName>
    </recommendedName>
</protein>
<comment type="caution">
    <text evidence="3">The sequence shown here is derived from an EMBL/GenBank/DDBJ whole genome shotgun (WGS) entry which is preliminary data.</text>
</comment>
<dbReference type="Proteomes" id="UP000253094">
    <property type="component" value="Unassembled WGS sequence"/>
</dbReference>
<keyword evidence="2" id="KW-0812">Transmembrane</keyword>
<evidence type="ECO:0000256" key="2">
    <source>
        <dbReference type="SAM" id="Phobius"/>
    </source>
</evidence>
<reference evidence="3 4" key="1">
    <citation type="submission" date="2018-06" db="EMBL/GenBank/DDBJ databases">
        <title>Sphaerisporangium craniellae sp. nov., isolated from a marine sponge in the South China Sea.</title>
        <authorList>
            <person name="Li L."/>
        </authorList>
    </citation>
    <scope>NUCLEOTIDE SEQUENCE [LARGE SCALE GENOMIC DNA]</scope>
    <source>
        <strain evidence="3 4">CCTCC AA 208026</strain>
    </source>
</reference>
<evidence type="ECO:0000256" key="1">
    <source>
        <dbReference type="SAM" id="MobiDB-lite"/>
    </source>
</evidence>
<proteinExistence type="predicted"/>
<dbReference type="EMBL" id="QOIL01000028">
    <property type="protein sequence ID" value="RCG22438.1"/>
    <property type="molecule type" value="Genomic_DNA"/>
</dbReference>
<accession>A0A367EWD3</accession>
<feature type="compositionally biased region" description="Basic and acidic residues" evidence="1">
    <location>
        <begin position="11"/>
        <end position="23"/>
    </location>
</feature>
<sequence>MIMSTTRRKPHPTEDSAPDHELLETSPFDGDLGDALAARPEGRRTSKLTAALGAGVILVAGMLLGIQAHKLWGSQTGGNRTAAGQALLAGNGGAAQRTGGGAARGGYGGFGGTGGAGGSAGQQGAGDGFTVGTVKLVDGGKLYVETPTGVVIVTTTGETKVQVSKEGKLKDLKPGSPVVVNGPRGTDGSVSATTVSSGGAVGGFGNRGGG</sequence>
<feature type="region of interest" description="Disordered" evidence="1">
    <location>
        <begin position="1"/>
        <end position="36"/>
    </location>
</feature>
<evidence type="ECO:0008006" key="5">
    <source>
        <dbReference type="Google" id="ProtNLM"/>
    </source>
</evidence>
<feature type="region of interest" description="Disordered" evidence="1">
    <location>
        <begin position="172"/>
        <end position="194"/>
    </location>
</feature>
<evidence type="ECO:0000313" key="4">
    <source>
        <dbReference type="Proteomes" id="UP000253094"/>
    </source>
</evidence>
<name>A0A367EWD3_9ACTN</name>
<gene>
    <name evidence="3" type="ORF">DQ384_35595</name>
</gene>
<dbReference type="AlphaFoldDB" id="A0A367EWD3"/>
<feature type="compositionally biased region" description="Basic residues" evidence="1">
    <location>
        <begin position="1"/>
        <end position="10"/>
    </location>
</feature>
<organism evidence="3 4">
    <name type="scientific">Sphaerisporangium album</name>
    <dbReference type="NCBI Taxonomy" id="509200"/>
    <lineage>
        <taxon>Bacteria</taxon>
        <taxon>Bacillati</taxon>
        <taxon>Actinomycetota</taxon>
        <taxon>Actinomycetes</taxon>
        <taxon>Streptosporangiales</taxon>
        <taxon>Streptosporangiaceae</taxon>
        <taxon>Sphaerisporangium</taxon>
    </lineage>
</organism>
<keyword evidence="4" id="KW-1185">Reference proteome</keyword>
<keyword evidence="2" id="KW-0472">Membrane</keyword>
<feature type="transmembrane region" description="Helical" evidence="2">
    <location>
        <begin position="48"/>
        <end position="66"/>
    </location>
</feature>
<keyword evidence="2" id="KW-1133">Transmembrane helix</keyword>